<gene>
    <name evidence="2" type="primary">ORF78523</name>
</gene>
<feature type="non-terminal residue" evidence="2">
    <location>
        <position position="1"/>
    </location>
</feature>
<organism evidence="2">
    <name type="scientific">Arion vulgaris</name>
    <dbReference type="NCBI Taxonomy" id="1028688"/>
    <lineage>
        <taxon>Eukaryota</taxon>
        <taxon>Metazoa</taxon>
        <taxon>Spiralia</taxon>
        <taxon>Lophotrochozoa</taxon>
        <taxon>Mollusca</taxon>
        <taxon>Gastropoda</taxon>
        <taxon>Heterobranchia</taxon>
        <taxon>Euthyneura</taxon>
        <taxon>Panpulmonata</taxon>
        <taxon>Eupulmonata</taxon>
        <taxon>Stylommatophora</taxon>
        <taxon>Helicina</taxon>
        <taxon>Arionoidea</taxon>
        <taxon>Arionidae</taxon>
        <taxon>Arion</taxon>
    </lineage>
</organism>
<accession>A0A0B6ZUI3</accession>
<feature type="compositionally biased region" description="Polar residues" evidence="1">
    <location>
        <begin position="99"/>
        <end position="114"/>
    </location>
</feature>
<dbReference type="InterPro" id="IPR011029">
    <property type="entry name" value="DEATH-like_dom_sf"/>
</dbReference>
<feature type="region of interest" description="Disordered" evidence="1">
    <location>
        <begin position="98"/>
        <end position="122"/>
    </location>
</feature>
<evidence type="ECO:0000256" key="1">
    <source>
        <dbReference type="SAM" id="MobiDB-lite"/>
    </source>
</evidence>
<feature type="compositionally biased region" description="Polar residues" evidence="1">
    <location>
        <begin position="57"/>
        <end position="82"/>
    </location>
</feature>
<sequence length="446" mass="49786">GQNGTAQINGVEDDENNKSDISQAVSRLSLSRRNVETNLPGTSEESWEDVDNEETSVKSCLQNRVSNTDNHLPQRVPLNSGNERMYNEVSEYDFDRRQAQPTSTGSTVSRQAAASSLPRGGAGQEQDIFLNAVTEDLPVSQISIRSNSVANTLTGPNFNHNSFPSSSRTVSFGDSAETQTAPLHMNIPPSLHEPRINNTDVPTALAERQLSFRTTSTVMSELPSINRDSNVQQQETIQPHISQSFQSNFTSSLGVNAQHRIPLGALFSSSEDNFQNISLSPHLGHPPMTAQLMNRTDPMWQNNGFGHCGSQAGAGLNGRQLSYSSNTSSLRSFISEDYLVRKLSWKILSHVALTLQCRYSSASWKDLVERYGWDYNRTYLFESKDHRDGIFFSLLQEPEFQNYSLEQLRNDLYELPRRDILSDLNRMISDHNATTQGGSISQNQFN</sequence>
<feature type="region of interest" description="Disordered" evidence="1">
    <location>
        <begin position="1"/>
        <end position="84"/>
    </location>
</feature>
<name>A0A0B6ZUI3_9EUPU</name>
<dbReference type="AlphaFoldDB" id="A0A0B6ZUI3"/>
<evidence type="ECO:0008006" key="3">
    <source>
        <dbReference type="Google" id="ProtNLM"/>
    </source>
</evidence>
<evidence type="ECO:0000313" key="2">
    <source>
        <dbReference type="EMBL" id="CEK71471.1"/>
    </source>
</evidence>
<dbReference type="EMBL" id="HACG01024606">
    <property type="protein sequence ID" value="CEK71471.1"/>
    <property type="molecule type" value="Transcribed_RNA"/>
</dbReference>
<protein>
    <recommendedName>
        <fullName evidence="3">Death domain-containing protein</fullName>
    </recommendedName>
</protein>
<feature type="compositionally biased region" description="Acidic residues" evidence="1">
    <location>
        <begin position="45"/>
        <end position="54"/>
    </location>
</feature>
<feature type="compositionally biased region" description="Polar residues" evidence="1">
    <location>
        <begin position="19"/>
        <end position="44"/>
    </location>
</feature>
<proteinExistence type="predicted"/>
<reference evidence="2" key="1">
    <citation type="submission" date="2014-12" db="EMBL/GenBank/DDBJ databases">
        <title>Insight into the proteome of Arion vulgaris.</title>
        <authorList>
            <person name="Aradska J."/>
            <person name="Bulat T."/>
            <person name="Smidak R."/>
            <person name="Sarate P."/>
            <person name="Gangsoo J."/>
            <person name="Sialana F."/>
            <person name="Bilban M."/>
            <person name="Lubec G."/>
        </authorList>
    </citation>
    <scope>NUCLEOTIDE SEQUENCE</scope>
    <source>
        <tissue evidence="2">Skin</tissue>
    </source>
</reference>
<dbReference type="SUPFAM" id="SSF47986">
    <property type="entry name" value="DEATH domain"/>
    <property type="match status" value="1"/>
</dbReference>